<dbReference type="GO" id="GO:0016747">
    <property type="term" value="F:acyltransferase activity, transferring groups other than amino-acyl groups"/>
    <property type="evidence" value="ECO:0007669"/>
    <property type="project" value="InterPro"/>
</dbReference>
<reference evidence="2 3" key="1">
    <citation type="submission" date="2019-04" db="EMBL/GenBank/DDBJ databases">
        <title>Sphingomonas psychrotolerans sp. nov., isolated from soil in the Tianshan Mountains, Xinjiang, China.</title>
        <authorList>
            <person name="Luo Y."/>
            <person name="Sheng H."/>
        </authorList>
    </citation>
    <scope>NUCLEOTIDE SEQUENCE [LARGE SCALE GENOMIC DNA]</scope>
    <source>
        <strain evidence="2 3">KIS18-15</strain>
    </source>
</reference>
<gene>
    <name evidence="2" type="ORF">E5A74_01375</name>
</gene>
<proteinExistence type="predicted"/>
<name>A0A4S1WR67_9SPHN</name>
<dbReference type="SUPFAM" id="SSF55729">
    <property type="entry name" value="Acyl-CoA N-acyltransferases (Nat)"/>
    <property type="match status" value="1"/>
</dbReference>
<comment type="caution">
    <text evidence="2">The sequence shown here is derived from an EMBL/GenBank/DDBJ whole genome shotgun (WGS) entry which is preliminary data.</text>
</comment>
<keyword evidence="3" id="KW-1185">Reference proteome</keyword>
<evidence type="ECO:0000313" key="2">
    <source>
        <dbReference type="EMBL" id="TGX45861.1"/>
    </source>
</evidence>
<feature type="domain" description="N-acetyltransferase" evidence="1">
    <location>
        <begin position="4"/>
        <end position="149"/>
    </location>
</feature>
<dbReference type="InterPro" id="IPR016181">
    <property type="entry name" value="Acyl_CoA_acyltransferase"/>
</dbReference>
<organism evidence="2 3">
    <name type="scientific">Sphingomonas naasensis</name>
    <dbReference type="NCBI Taxonomy" id="1344951"/>
    <lineage>
        <taxon>Bacteria</taxon>
        <taxon>Pseudomonadati</taxon>
        <taxon>Pseudomonadota</taxon>
        <taxon>Alphaproteobacteria</taxon>
        <taxon>Sphingomonadales</taxon>
        <taxon>Sphingomonadaceae</taxon>
        <taxon>Sphingomonas</taxon>
    </lineage>
</organism>
<dbReference type="Pfam" id="PF00583">
    <property type="entry name" value="Acetyltransf_1"/>
    <property type="match status" value="1"/>
</dbReference>
<dbReference type="RefSeq" id="WP_135982102.1">
    <property type="nucleotide sequence ID" value="NZ_JAASQM010000001.1"/>
</dbReference>
<protein>
    <submittedName>
        <fullName evidence="2">GNAT family N-acetyltransferase</fullName>
    </submittedName>
</protein>
<evidence type="ECO:0000259" key="1">
    <source>
        <dbReference type="PROSITE" id="PS51186"/>
    </source>
</evidence>
<dbReference type="AlphaFoldDB" id="A0A4S1WR67"/>
<dbReference type="PROSITE" id="PS51186">
    <property type="entry name" value="GNAT"/>
    <property type="match status" value="1"/>
</dbReference>
<dbReference type="CDD" id="cd04301">
    <property type="entry name" value="NAT_SF"/>
    <property type="match status" value="1"/>
</dbReference>
<dbReference type="Proteomes" id="UP000309848">
    <property type="component" value="Unassembled WGS sequence"/>
</dbReference>
<dbReference type="Gene3D" id="3.40.630.30">
    <property type="match status" value="1"/>
</dbReference>
<accession>A0A4S1WR67</accession>
<evidence type="ECO:0000313" key="3">
    <source>
        <dbReference type="Proteomes" id="UP000309848"/>
    </source>
</evidence>
<dbReference type="EMBL" id="SRXU01000001">
    <property type="protein sequence ID" value="TGX45861.1"/>
    <property type="molecule type" value="Genomic_DNA"/>
</dbReference>
<dbReference type="InterPro" id="IPR000182">
    <property type="entry name" value="GNAT_dom"/>
</dbReference>
<sequence length="153" mass="17008">MAEIDYQRWTGTVADAADPLLALCTAVFGTFDPAYLRGRVPHIADADLWLAIDQGEWVGFKLGYRRGEGLLYSWLGGVDPRMRGQGVASELMRRQHDHAAAAGYRFVETSTRAANNPMILLNLRHGFHVAGFEIDARGIAVVIQRKELKLDRA</sequence>
<keyword evidence="2" id="KW-0808">Transferase</keyword>
<dbReference type="OrthoDB" id="9812289at2"/>